<dbReference type="PANTHER" id="PTHR43390">
    <property type="entry name" value="SIGNAL PEPTIDASE I"/>
    <property type="match status" value="1"/>
</dbReference>
<dbReference type="PANTHER" id="PTHR43390:SF1">
    <property type="entry name" value="CHLOROPLAST PROCESSING PEPTIDASE"/>
    <property type="match status" value="1"/>
</dbReference>
<comment type="caution">
    <text evidence="8">The sequence shown here is derived from an EMBL/GenBank/DDBJ whole genome shotgun (WGS) entry which is preliminary data.</text>
</comment>
<name>A0ABS9Q1G1_9MICO</name>
<evidence type="ECO:0000313" key="8">
    <source>
        <dbReference type="EMBL" id="MCG7321192.1"/>
    </source>
</evidence>
<comment type="catalytic activity">
    <reaction evidence="1 6">
        <text>Cleavage of hydrophobic, N-terminal signal or leader sequences from secreted and periplasmic proteins.</text>
        <dbReference type="EC" id="3.4.21.89"/>
    </reaction>
</comment>
<dbReference type="NCBIfam" id="TIGR02227">
    <property type="entry name" value="sigpep_I_bact"/>
    <property type="match status" value="1"/>
</dbReference>
<evidence type="ECO:0000256" key="3">
    <source>
        <dbReference type="ARBA" id="ARBA00009370"/>
    </source>
</evidence>
<organism evidence="8 9">
    <name type="scientific">Arsenicicoccus bolidensis</name>
    <dbReference type="NCBI Taxonomy" id="229480"/>
    <lineage>
        <taxon>Bacteria</taxon>
        <taxon>Bacillati</taxon>
        <taxon>Actinomycetota</taxon>
        <taxon>Actinomycetes</taxon>
        <taxon>Micrococcales</taxon>
        <taxon>Intrasporangiaceae</taxon>
        <taxon>Arsenicicoccus</taxon>
    </lineage>
</organism>
<dbReference type="InterPro" id="IPR019533">
    <property type="entry name" value="Peptidase_S26"/>
</dbReference>
<dbReference type="SUPFAM" id="SSF51306">
    <property type="entry name" value="LexA/Signal peptidase"/>
    <property type="match status" value="1"/>
</dbReference>
<evidence type="ECO:0000256" key="2">
    <source>
        <dbReference type="ARBA" id="ARBA00004401"/>
    </source>
</evidence>
<dbReference type="GO" id="GO:0009003">
    <property type="term" value="F:signal peptidase activity"/>
    <property type="evidence" value="ECO:0007669"/>
    <property type="project" value="UniProtKB-EC"/>
</dbReference>
<dbReference type="InterPro" id="IPR036286">
    <property type="entry name" value="LexA/Signal_pep-like_sf"/>
</dbReference>
<gene>
    <name evidence="8" type="primary">lepB</name>
    <name evidence="8" type="ORF">MHL29_04680</name>
</gene>
<comment type="subcellular location">
    <subcellularLocation>
        <location evidence="2">Cell membrane</location>
        <topology evidence="2">Single-pass type II membrane protein</topology>
    </subcellularLocation>
    <subcellularLocation>
        <location evidence="6">Membrane</location>
        <topology evidence="6">Single-pass type II membrane protein</topology>
    </subcellularLocation>
</comment>
<dbReference type="PROSITE" id="PS00761">
    <property type="entry name" value="SPASE_I_3"/>
    <property type="match status" value="1"/>
</dbReference>
<evidence type="ECO:0000256" key="1">
    <source>
        <dbReference type="ARBA" id="ARBA00000677"/>
    </source>
</evidence>
<keyword evidence="5 6" id="KW-0378">Hydrolase</keyword>
<dbReference type="Gene3D" id="2.10.109.10">
    <property type="entry name" value="Umud Fragment, subunit A"/>
    <property type="match status" value="1"/>
</dbReference>
<dbReference type="CDD" id="cd06530">
    <property type="entry name" value="S26_SPase_I"/>
    <property type="match status" value="1"/>
</dbReference>
<dbReference type="Pfam" id="PF10502">
    <property type="entry name" value="Peptidase_S26"/>
    <property type="match status" value="1"/>
</dbReference>
<evidence type="ECO:0000313" key="9">
    <source>
        <dbReference type="Proteomes" id="UP001521931"/>
    </source>
</evidence>
<dbReference type="EC" id="3.4.21.89" evidence="4 6"/>
<evidence type="ECO:0000256" key="5">
    <source>
        <dbReference type="ARBA" id="ARBA00022801"/>
    </source>
</evidence>
<dbReference type="PRINTS" id="PR00727">
    <property type="entry name" value="LEADERPTASE"/>
</dbReference>
<dbReference type="EMBL" id="JAKRCV010000009">
    <property type="protein sequence ID" value="MCG7321192.1"/>
    <property type="molecule type" value="Genomic_DNA"/>
</dbReference>
<dbReference type="Proteomes" id="UP001521931">
    <property type="component" value="Unassembled WGS sequence"/>
</dbReference>
<proteinExistence type="inferred from homology"/>
<sequence>MHPRTTMPTPTDASVAVGISRRIRYLLVAVVLAWVALVAVRTWVVDWFVVPSDSMEPLLRPGQRILVDKHVDQRAGAVRRGDVIVFDGTRTFGTVDERPLALQVLGRALGASPGHHAVKRVVGVGGDHVRCCDEQGRITVDGRPLEEPYVHPGDTPSAVRFDVVVPPGRLWVLGDHRSRSADSRARLGSPGGGLLPERDVTGRVTRVLWPPGQWRAVAARPDLMTLEEPDDRRA</sequence>
<evidence type="ECO:0000259" key="7">
    <source>
        <dbReference type="Pfam" id="PF10502"/>
    </source>
</evidence>
<dbReference type="InterPro" id="IPR019758">
    <property type="entry name" value="Pept_S26A_signal_pept_1_CS"/>
</dbReference>
<feature type="domain" description="Peptidase S26" evidence="7">
    <location>
        <begin position="26"/>
        <end position="209"/>
    </location>
</feature>
<evidence type="ECO:0000256" key="6">
    <source>
        <dbReference type="RuleBase" id="RU362042"/>
    </source>
</evidence>
<comment type="similarity">
    <text evidence="3 6">Belongs to the peptidase S26 family.</text>
</comment>
<evidence type="ECO:0000256" key="4">
    <source>
        <dbReference type="ARBA" id="ARBA00013208"/>
    </source>
</evidence>
<dbReference type="InterPro" id="IPR000223">
    <property type="entry name" value="Pept_S26A_signal_pept_1"/>
</dbReference>
<keyword evidence="6" id="KW-0812">Transmembrane</keyword>
<reference evidence="8 9" key="1">
    <citation type="submission" date="2022-02" db="EMBL/GenBank/DDBJ databases">
        <title>Uncovering new skin microbiome diversity through culturing and metagenomics.</title>
        <authorList>
            <person name="Conlan S."/>
            <person name="Deming C."/>
            <person name="Nisc Comparative Sequencing Program N."/>
            <person name="Segre J.A."/>
        </authorList>
    </citation>
    <scope>NUCLEOTIDE SEQUENCE [LARGE SCALE GENOMIC DNA]</scope>
    <source>
        <strain evidence="8 9">ACRQZ</strain>
    </source>
</reference>
<feature type="transmembrane region" description="Helical" evidence="6">
    <location>
        <begin position="25"/>
        <end position="50"/>
    </location>
</feature>
<keyword evidence="6" id="KW-0472">Membrane</keyword>
<keyword evidence="6" id="KW-1133">Transmembrane helix</keyword>
<keyword evidence="6" id="KW-0645">Protease</keyword>
<accession>A0ABS9Q1G1</accession>
<protein>
    <recommendedName>
        <fullName evidence="4 6">Signal peptidase I</fullName>
        <ecNumber evidence="4 6">3.4.21.89</ecNumber>
    </recommendedName>
</protein>
<keyword evidence="9" id="KW-1185">Reference proteome</keyword>